<gene>
    <name evidence="1" type="ordered locus">P9515_00651</name>
</gene>
<sequence length="120" mass="14054">MNRWVLLEHKILGSKLIDVHYDFLVEDQLDCLTWKFHEIPLLNKGFIKIGKQPNHRLIWLSRVEYQLSNNRGLVKRIDHGTFSSVLNQQNSQELKYLLNGTLLKGLLIIDGNFCQLINNN</sequence>
<accession>A2BU13</accession>
<dbReference type="KEGG" id="pmc:P9515_00651"/>
<dbReference type="Proteomes" id="UP000001589">
    <property type="component" value="Chromosome"/>
</dbReference>
<dbReference type="AlphaFoldDB" id="A2BU13"/>
<dbReference type="GeneID" id="60200862"/>
<organism evidence="1 2">
    <name type="scientific">Prochlorococcus marinus (strain MIT 9515)</name>
    <dbReference type="NCBI Taxonomy" id="167542"/>
    <lineage>
        <taxon>Bacteria</taxon>
        <taxon>Bacillati</taxon>
        <taxon>Cyanobacteriota</taxon>
        <taxon>Cyanophyceae</taxon>
        <taxon>Synechococcales</taxon>
        <taxon>Prochlorococcaceae</taxon>
        <taxon>Prochlorococcus</taxon>
    </lineage>
</organism>
<dbReference type="OrthoDB" id="556623at2"/>
<dbReference type="EMBL" id="CP000552">
    <property type="protein sequence ID" value="ABM71274.1"/>
    <property type="molecule type" value="Genomic_DNA"/>
</dbReference>
<protein>
    <submittedName>
        <fullName evidence="1">Uncharacterized protein</fullName>
    </submittedName>
</protein>
<evidence type="ECO:0000313" key="2">
    <source>
        <dbReference type="Proteomes" id="UP000001589"/>
    </source>
</evidence>
<dbReference type="HOGENOM" id="CLU_148028_0_0_3"/>
<dbReference type="STRING" id="167542.P9515_00651"/>
<proteinExistence type="predicted"/>
<reference evidence="1 2" key="1">
    <citation type="journal article" date="2007" name="PLoS Genet.">
        <title>Patterns and implications of gene gain and loss in the evolution of Prochlorococcus.</title>
        <authorList>
            <person name="Kettler G.C."/>
            <person name="Martiny A.C."/>
            <person name="Huang K."/>
            <person name="Zucker J."/>
            <person name="Coleman M.L."/>
            <person name="Rodrigue S."/>
            <person name="Chen F."/>
            <person name="Lapidus A."/>
            <person name="Ferriera S."/>
            <person name="Johnson J."/>
            <person name="Steglich C."/>
            <person name="Church G.M."/>
            <person name="Richardson P."/>
            <person name="Chisholm S.W."/>
        </authorList>
    </citation>
    <scope>NUCLEOTIDE SEQUENCE [LARGE SCALE GENOMIC DNA]</scope>
    <source>
        <strain evidence="1 2">MIT 9515</strain>
    </source>
</reference>
<name>A2BU13_PROM5</name>
<dbReference type="RefSeq" id="WP_011819391.1">
    <property type="nucleotide sequence ID" value="NC_008817.1"/>
</dbReference>
<evidence type="ECO:0000313" key="1">
    <source>
        <dbReference type="EMBL" id="ABM71274.1"/>
    </source>
</evidence>
<dbReference type="eggNOG" id="ENOG503443W">
    <property type="taxonomic scope" value="Bacteria"/>
</dbReference>